<dbReference type="EMBL" id="JBHUCJ010000029">
    <property type="protein sequence ID" value="MFD3224521.1"/>
    <property type="molecule type" value="Genomic_DNA"/>
</dbReference>
<accession>A0ABW6CF16</accession>
<evidence type="ECO:0000259" key="2">
    <source>
        <dbReference type="Pfam" id="PF02384"/>
    </source>
</evidence>
<dbReference type="InterPro" id="IPR029063">
    <property type="entry name" value="SAM-dependent_MTases_sf"/>
</dbReference>
<dbReference type="Gene3D" id="3.40.50.150">
    <property type="entry name" value="Vaccinia Virus protein VP39"/>
    <property type="match status" value="1"/>
</dbReference>
<keyword evidence="3" id="KW-0489">Methyltransferase</keyword>
<comment type="caution">
    <text evidence="3">The sequence shown here is derived from an EMBL/GenBank/DDBJ whole genome shotgun (WGS) entry which is preliminary data.</text>
</comment>
<dbReference type="RefSeq" id="WP_379671886.1">
    <property type="nucleotide sequence ID" value="NZ_JBHUCJ010000029.1"/>
</dbReference>
<feature type="domain" description="DNA methylase adenine-specific" evidence="2">
    <location>
        <begin position="96"/>
        <end position="196"/>
    </location>
</feature>
<keyword evidence="3" id="KW-0808">Transferase</keyword>
<reference evidence="3 4" key="1">
    <citation type="submission" date="2024-09" db="EMBL/GenBank/DDBJ databases">
        <title>Genomes of Rahnella.</title>
        <authorList>
            <person name="Mnguni F.C."/>
            <person name="Shin G.Y."/>
            <person name="Coutinho T."/>
        </authorList>
    </citation>
    <scope>NUCLEOTIDE SEQUENCE [LARGE SCALE GENOMIC DNA]</scope>
    <source>
        <strain evidence="3 4">20WA0057</strain>
    </source>
</reference>
<dbReference type="GO" id="GO:0032259">
    <property type="term" value="P:methylation"/>
    <property type="evidence" value="ECO:0007669"/>
    <property type="project" value="UniProtKB-KW"/>
</dbReference>
<dbReference type="InterPro" id="IPR003356">
    <property type="entry name" value="DNA_methylase_A-5"/>
</dbReference>
<sequence>MVDHKKQFISIFNETARYHHRHKVFRDFITLASVSIHNNILFDEKLEQEYMETVRQYEAEDTERMVRLLAEVVMGLEAESCDFLGSLYMSLELGESARGQFFTPFCVSRMMAEMQLGDLDRLLKEKPFVTVYEPACGSAGMLLAIAEVVQEKGFNLMRHLWVSCTDIDPVASGMAYIQLSLMGVAGEVVTGNALNGERRRVMYTPAPWLGNWPYRQNVF</sequence>
<name>A0ABW6CF16_RAHSY</name>
<dbReference type="SUPFAM" id="SSF53335">
    <property type="entry name" value="S-adenosyl-L-methionine-dependent methyltransferases"/>
    <property type="match status" value="1"/>
</dbReference>
<keyword evidence="4" id="KW-1185">Reference proteome</keyword>
<dbReference type="PANTHER" id="PTHR42998">
    <property type="entry name" value="TYPE I RESTRICTION ENZYME HINDVIIP M PROTEIN-RELATED"/>
    <property type="match status" value="1"/>
</dbReference>
<evidence type="ECO:0000313" key="3">
    <source>
        <dbReference type="EMBL" id="MFD3224521.1"/>
    </source>
</evidence>
<dbReference type="PRINTS" id="PR00507">
    <property type="entry name" value="N12N6MTFRASE"/>
</dbReference>
<evidence type="ECO:0000256" key="1">
    <source>
        <dbReference type="ARBA" id="ARBA00006594"/>
    </source>
</evidence>
<proteinExistence type="inferred from homology"/>
<evidence type="ECO:0000313" key="4">
    <source>
        <dbReference type="Proteomes" id="UP001598201"/>
    </source>
</evidence>
<protein>
    <submittedName>
        <fullName evidence="3">N-6 DNA methylase</fullName>
    </submittedName>
</protein>
<organism evidence="3 4">
    <name type="scientific">Rahnella sp. (strain Y9602)</name>
    <dbReference type="NCBI Taxonomy" id="2703885"/>
    <lineage>
        <taxon>Bacteria</taxon>
        <taxon>Pseudomonadati</taxon>
        <taxon>Pseudomonadota</taxon>
        <taxon>Gammaproteobacteria</taxon>
        <taxon>Enterobacterales</taxon>
        <taxon>Yersiniaceae</taxon>
        <taxon>Rahnella</taxon>
    </lineage>
</organism>
<dbReference type="GO" id="GO:0008168">
    <property type="term" value="F:methyltransferase activity"/>
    <property type="evidence" value="ECO:0007669"/>
    <property type="project" value="UniProtKB-KW"/>
</dbReference>
<dbReference type="InterPro" id="IPR052916">
    <property type="entry name" value="Type-I_RE_MTase_Subunit"/>
</dbReference>
<dbReference type="PANTHER" id="PTHR42998:SF1">
    <property type="entry name" value="TYPE I RESTRICTION ENZYME HINDI METHYLASE SUBUNIT"/>
    <property type="match status" value="1"/>
</dbReference>
<comment type="similarity">
    <text evidence="1">Belongs to the N(4)/N(6)-methyltransferase family.</text>
</comment>
<dbReference type="Proteomes" id="UP001598201">
    <property type="component" value="Unassembled WGS sequence"/>
</dbReference>
<dbReference type="Pfam" id="PF02384">
    <property type="entry name" value="N6_Mtase"/>
    <property type="match status" value="1"/>
</dbReference>
<gene>
    <name evidence="3" type="ORF">ACFPK4_13345</name>
</gene>